<name>A0AAW5QXN8_9HYPH</name>
<keyword evidence="3" id="KW-0378">Hydrolase</keyword>
<keyword evidence="1" id="KW-0456">Lyase</keyword>
<evidence type="ECO:0000259" key="2">
    <source>
        <dbReference type="SMART" id="SM00858"/>
    </source>
</evidence>
<accession>A0AAW5QXN8</accession>
<evidence type="ECO:0000313" key="4">
    <source>
        <dbReference type="Proteomes" id="UP001320898"/>
    </source>
</evidence>
<dbReference type="InterPro" id="IPR052172">
    <property type="entry name" value="UxaA_altronate/galactarate_dh"/>
</dbReference>
<dbReference type="GO" id="GO:0016829">
    <property type="term" value="F:lyase activity"/>
    <property type="evidence" value="ECO:0007669"/>
    <property type="project" value="UniProtKB-KW"/>
</dbReference>
<dbReference type="RefSeq" id="WP_261614690.1">
    <property type="nucleotide sequence ID" value="NZ_JALIDZ010000002.1"/>
</dbReference>
<dbReference type="GO" id="GO:0016787">
    <property type="term" value="F:hydrolase activity"/>
    <property type="evidence" value="ECO:0007669"/>
    <property type="project" value="UniProtKB-KW"/>
</dbReference>
<dbReference type="CDD" id="cd11613">
    <property type="entry name" value="SAF_AH_GD"/>
    <property type="match status" value="1"/>
</dbReference>
<protein>
    <submittedName>
        <fullName evidence="3">UxaA family hydrolase</fullName>
    </submittedName>
</protein>
<gene>
    <name evidence="3" type="ORF">MUB46_04525</name>
</gene>
<dbReference type="PANTHER" id="PTHR30536:SF5">
    <property type="entry name" value="ALTRONATE DEHYDRATASE"/>
    <property type="match status" value="1"/>
</dbReference>
<comment type="caution">
    <text evidence="3">The sequence shown here is derived from an EMBL/GenBank/DDBJ whole genome shotgun (WGS) entry which is preliminary data.</text>
</comment>
<organism evidence="3 4">
    <name type="scientific">Microbaculum marinisediminis</name>
    <dbReference type="NCBI Taxonomy" id="2931392"/>
    <lineage>
        <taxon>Bacteria</taxon>
        <taxon>Pseudomonadati</taxon>
        <taxon>Pseudomonadota</taxon>
        <taxon>Alphaproteobacteria</taxon>
        <taxon>Hyphomicrobiales</taxon>
        <taxon>Tepidamorphaceae</taxon>
        <taxon>Microbaculum</taxon>
    </lineage>
</organism>
<dbReference type="PANTHER" id="PTHR30536">
    <property type="entry name" value="ALTRONATE/GALACTARATE DEHYDRATASE"/>
    <property type="match status" value="1"/>
</dbReference>
<dbReference type="SMART" id="SM00858">
    <property type="entry name" value="SAF"/>
    <property type="match status" value="1"/>
</dbReference>
<proteinExistence type="predicted"/>
<dbReference type="InterPro" id="IPR044144">
    <property type="entry name" value="SAF_UxaA/GarD"/>
</dbReference>
<dbReference type="Gene3D" id="2.30.130.110">
    <property type="match status" value="1"/>
</dbReference>
<dbReference type="Pfam" id="PF08666">
    <property type="entry name" value="SAF"/>
    <property type="match status" value="1"/>
</dbReference>
<evidence type="ECO:0000313" key="3">
    <source>
        <dbReference type="EMBL" id="MCT8971119.1"/>
    </source>
</evidence>
<keyword evidence="4" id="KW-1185">Reference proteome</keyword>
<reference evidence="3 4" key="1">
    <citation type="submission" date="2022-04" db="EMBL/GenBank/DDBJ databases">
        <authorList>
            <person name="Ye Y.-Q."/>
            <person name="Du Z.-J."/>
        </authorList>
    </citation>
    <scope>NUCLEOTIDE SEQUENCE [LARGE SCALE GENOMIC DNA]</scope>
    <source>
        <strain evidence="3 4">A6E488</strain>
    </source>
</reference>
<dbReference type="GO" id="GO:0019698">
    <property type="term" value="P:D-galacturonate catabolic process"/>
    <property type="evidence" value="ECO:0007669"/>
    <property type="project" value="TreeGrafter"/>
</dbReference>
<dbReference type="InterPro" id="IPR013974">
    <property type="entry name" value="SAF"/>
</dbReference>
<feature type="domain" description="SAF" evidence="2">
    <location>
        <begin position="7"/>
        <end position="83"/>
    </location>
</feature>
<dbReference type="Proteomes" id="UP001320898">
    <property type="component" value="Unassembled WGS sequence"/>
</dbReference>
<dbReference type="EMBL" id="JALIDZ010000002">
    <property type="protein sequence ID" value="MCT8971119.1"/>
    <property type="molecule type" value="Genomic_DNA"/>
</dbReference>
<evidence type="ECO:0000256" key="1">
    <source>
        <dbReference type="ARBA" id="ARBA00023239"/>
    </source>
</evidence>
<sequence>MHEGEFRRVLVVDAGDNVGTLIDDRTDLLAHSGGPVEAGVPYGHKIALQDIACGGEVIKYGVTIGTATKPIAAGAHVHVHNVSELDE</sequence>
<dbReference type="AlphaFoldDB" id="A0AAW5QXN8"/>